<proteinExistence type="predicted"/>
<gene>
    <name evidence="1" type="ORF">V5O48_009136</name>
</gene>
<protein>
    <submittedName>
        <fullName evidence="1">Uncharacterized protein</fullName>
    </submittedName>
</protein>
<reference evidence="1 2" key="1">
    <citation type="submission" date="2024-02" db="EMBL/GenBank/DDBJ databases">
        <title>A draft genome for the cacao thread blight pathogen Marasmius crinis-equi.</title>
        <authorList>
            <person name="Cohen S.P."/>
            <person name="Baruah I.K."/>
            <person name="Amoako-Attah I."/>
            <person name="Bukari Y."/>
            <person name="Meinhardt L.W."/>
            <person name="Bailey B.A."/>
        </authorList>
    </citation>
    <scope>NUCLEOTIDE SEQUENCE [LARGE SCALE GENOMIC DNA]</scope>
    <source>
        <strain evidence="1 2">GH-76</strain>
    </source>
</reference>
<accession>A0ABR3FBX0</accession>
<dbReference type="Proteomes" id="UP001465976">
    <property type="component" value="Unassembled WGS sequence"/>
</dbReference>
<sequence length="477" mass="53442">MSNLLSSELVASQRYIQGVLKGGSIEINSDIARCDLSRTELALQRYPTPHATFYRLKLLPFPPDPANSKDLDDASQILLALAMQIAEGSPRLRHLNEKQQSLLEKWINFFLADVILASDDTRTTPTNGTVFQNAIESVCTIVKCTVMPPNPDLEPLITQVVYLLMHMGHSECNTSLLAWNALFTSSPYSVIVPNNANHSHLYPPDAKLGRMFIVHLKRAIHRIRTANCNDFQCFCILLDLLEISPERYQHANILNLEDNASFAVQASGDLAKALLLCTPRCLQTDPSDHEAWTYAPRAARRTLSFTLKHLRRPPETCYVLERGGLVASILHADWRYHYLDVQGQSGVKEIGSLSIRLIKRVALLLSVPSVLRQFCRSSLHQVTLNEARFNQMGVGALSTAWKNTLEKFTWLRGVYLRAKQEASFCCYAKVSVRRLKTLGPELTITLALFSVHSVIQSPRSQSNFPVGSTCDVWGASR</sequence>
<comment type="caution">
    <text evidence="1">The sequence shown here is derived from an EMBL/GenBank/DDBJ whole genome shotgun (WGS) entry which is preliminary data.</text>
</comment>
<evidence type="ECO:0000313" key="1">
    <source>
        <dbReference type="EMBL" id="KAL0572825.1"/>
    </source>
</evidence>
<evidence type="ECO:0000313" key="2">
    <source>
        <dbReference type="Proteomes" id="UP001465976"/>
    </source>
</evidence>
<name>A0ABR3FBX0_9AGAR</name>
<dbReference type="EMBL" id="JBAHYK010000578">
    <property type="protein sequence ID" value="KAL0572825.1"/>
    <property type="molecule type" value="Genomic_DNA"/>
</dbReference>
<keyword evidence="2" id="KW-1185">Reference proteome</keyword>
<organism evidence="1 2">
    <name type="scientific">Marasmius crinis-equi</name>
    <dbReference type="NCBI Taxonomy" id="585013"/>
    <lineage>
        <taxon>Eukaryota</taxon>
        <taxon>Fungi</taxon>
        <taxon>Dikarya</taxon>
        <taxon>Basidiomycota</taxon>
        <taxon>Agaricomycotina</taxon>
        <taxon>Agaricomycetes</taxon>
        <taxon>Agaricomycetidae</taxon>
        <taxon>Agaricales</taxon>
        <taxon>Marasmiineae</taxon>
        <taxon>Marasmiaceae</taxon>
        <taxon>Marasmius</taxon>
    </lineage>
</organism>